<gene>
    <name evidence="6" type="ORF">BDV29DRAFT_193061</name>
</gene>
<dbReference type="Gene3D" id="2.160.20.10">
    <property type="entry name" value="Single-stranded right-handed beta-helix, Pectin lyase-like"/>
    <property type="match status" value="2"/>
</dbReference>
<dbReference type="PANTHER" id="PTHR33928:SF2">
    <property type="entry name" value="PECTATE LYASE SUPERFAMILY PROTEIN DOMAIN-CONTAINING PROTEIN-RELATED"/>
    <property type="match status" value="1"/>
</dbReference>
<accession>A0A5N5WVE8</accession>
<evidence type="ECO:0000259" key="5">
    <source>
        <dbReference type="Pfam" id="PF12708"/>
    </source>
</evidence>
<feature type="domain" description="Rhamnogalacturonase A/B/Epimerase-like pectate lyase" evidence="5">
    <location>
        <begin position="468"/>
        <end position="530"/>
    </location>
</feature>
<evidence type="ECO:0000256" key="4">
    <source>
        <dbReference type="SAM" id="SignalP"/>
    </source>
</evidence>
<dbReference type="SUPFAM" id="SSF51126">
    <property type="entry name" value="Pectin lyase-like"/>
    <property type="match status" value="2"/>
</dbReference>
<dbReference type="GO" id="GO:0005576">
    <property type="term" value="C:extracellular region"/>
    <property type="evidence" value="ECO:0007669"/>
    <property type="project" value="UniProtKB-SubCell"/>
</dbReference>
<dbReference type="Proteomes" id="UP000326565">
    <property type="component" value="Unassembled WGS sequence"/>
</dbReference>
<dbReference type="AlphaFoldDB" id="A0A5N5WVE8"/>
<dbReference type="GO" id="GO:0004650">
    <property type="term" value="F:polygalacturonase activity"/>
    <property type="evidence" value="ECO:0007669"/>
    <property type="project" value="InterPro"/>
</dbReference>
<protein>
    <submittedName>
        <fullName evidence="6">Pectate lyase superfamily protein-domain-containing protein</fullName>
    </submittedName>
</protein>
<dbReference type="Pfam" id="PF12708">
    <property type="entry name" value="Pect-lyase_RHGA_epim"/>
    <property type="match status" value="2"/>
</dbReference>
<dbReference type="InterPro" id="IPR039279">
    <property type="entry name" value="QRT3-like"/>
</dbReference>
<sequence>MTFYFFKARILALCLLFTYARAELIDGLVDTLMEDVTTFFPPLNWVPHSSGIPFPTKNNTAKPWKHLDTATPAAHAPHAPLHKASTCSSGSSPSSGYWYEKIEHNGQSSFLSSEYKDSYKVFRNVVSDYKADNTGKDDAASAIQKAIQAGPSNGPSRSSKSMGTTGQPAVVYLPGGTYLMKSSLQLYAGTVLVGDPTNPPVLKAAAGYSLSHMIYAKDPNHEGTNNFYVGIKNIILDATGVDSGTSLTLLDWTVSQATQITNIVFRMPTGSKHVGLTTQYDYNSNIIMNDLSFSGGSIGMKLSGQQWVFRNLSFTGTTTGVVAGGTNIVFLGCRFQQGDVGIDASGTSGSLTVIDSSGSGLDSFITSGDSGGAGNAIILENVQNTGVAVSLAGKPVLTGSVSGAWVHGDVYNSGTTTKVRAAGQAVTSKRSTPLLSGDKYFTMPPPTYQEYGVNEILNIKSVSGSPVYGDGQTDDTANINKILSETKDCKVIYFPAGTYIVTDTIHVPSGTRIIGDAFASTISAVGTKFQDPGSVRIMIRMGYPGDTGVTQISDIVFTVGDILPGCQLVQVNIAGTKPGDVGFWNTHFRIGGGVGSKVQSHCNTTPESCKAAWGLLHLTSTSSVYIENMWGWTADHDLDGSNKQTISTGRGLLVEATAATWLIGTGFEHHTLYQYNFEHAHNVLSTLQQSETPYWQGVGNTLAPAPWTDHLISSDPTYSYCAENDATCRMALFERINGASNLFLYGGCNWAFFNNNTACSGKCQKNAIQIIDSSALYLYGTNTKSATNMILEGTTPIVSEDDNVGGWGGVIAGFLYNS</sequence>
<dbReference type="InterPro" id="IPR012334">
    <property type="entry name" value="Pectin_lyas_fold"/>
</dbReference>
<evidence type="ECO:0000256" key="2">
    <source>
        <dbReference type="ARBA" id="ARBA00022525"/>
    </source>
</evidence>
<dbReference type="GO" id="GO:0016829">
    <property type="term" value="F:lyase activity"/>
    <property type="evidence" value="ECO:0007669"/>
    <property type="project" value="UniProtKB-KW"/>
</dbReference>
<dbReference type="EMBL" id="ML732265">
    <property type="protein sequence ID" value="KAB8071717.1"/>
    <property type="molecule type" value="Genomic_DNA"/>
</dbReference>
<evidence type="ECO:0000256" key="1">
    <source>
        <dbReference type="ARBA" id="ARBA00004613"/>
    </source>
</evidence>
<dbReference type="FunFam" id="2.160.20.10:FF:000049">
    <property type="entry name" value="Putative exo-beta-1,3-glucanase"/>
    <property type="match status" value="1"/>
</dbReference>
<feature type="chain" id="PRO_5025046900" evidence="4">
    <location>
        <begin position="23"/>
        <end position="818"/>
    </location>
</feature>
<organism evidence="6 7">
    <name type="scientific">Aspergillus leporis</name>
    <dbReference type="NCBI Taxonomy" id="41062"/>
    <lineage>
        <taxon>Eukaryota</taxon>
        <taxon>Fungi</taxon>
        <taxon>Dikarya</taxon>
        <taxon>Ascomycota</taxon>
        <taxon>Pezizomycotina</taxon>
        <taxon>Eurotiomycetes</taxon>
        <taxon>Eurotiomycetidae</taxon>
        <taxon>Eurotiales</taxon>
        <taxon>Aspergillaceae</taxon>
        <taxon>Aspergillus</taxon>
        <taxon>Aspergillus subgen. Circumdati</taxon>
    </lineage>
</organism>
<evidence type="ECO:0000313" key="6">
    <source>
        <dbReference type="EMBL" id="KAB8071717.1"/>
    </source>
</evidence>
<feature type="domain" description="Rhamnogalacturonase A/B/Epimerase-like pectate lyase" evidence="5">
    <location>
        <begin position="122"/>
        <end position="343"/>
    </location>
</feature>
<comment type="subcellular location">
    <subcellularLocation>
        <location evidence="1">Secreted</location>
    </subcellularLocation>
</comment>
<reference evidence="6 7" key="1">
    <citation type="submission" date="2019-04" db="EMBL/GenBank/DDBJ databases">
        <title>Friends and foes A comparative genomics study of 23 Aspergillus species from section Flavi.</title>
        <authorList>
            <consortium name="DOE Joint Genome Institute"/>
            <person name="Kjaerbolling I."/>
            <person name="Vesth T."/>
            <person name="Frisvad J.C."/>
            <person name="Nybo J.L."/>
            <person name="Theobald S."/>
            <person name="Kildgaard S."/>
            <person name="Isbrandt T."/>
            <person name="Kuo A."/>
            <person name="Sato A."/>
            <person name="Lyhne E.K."/>
            <person name="Kogle M.E."/>
            <person name="Wiebenga A."/>
            <person name="Kun R.S."/>
            <person name="Lubbers R.J."/>
            <person name="Makela M.R."/>
            <person name="Barry K."/>
            <person name="Chovatia M."/>
            <person name="Clum A."/>
            <person name="Daum C."/>
            <person name="Haridas S."/>
            <person name="He G."/>
            <person name="LaButti K."/>
            <person name="Lipzen A."/>
            <person name="Mondo S."/>
            <person name="Riley R."/>
            <person name="Salamov A."/>
            <person name="Simmons B.A."/>
            <person name="Magnuson J.K."/>
            <person name="Henrissat B."/>
            <person name="Mortensen U.H."/>
            <person name="Larsen T.O."/>
            <person name="Devries R.P."/>
            <person name="Grigoriev I.V."/>
            <person name="Machida M."/>
            <person name="Baker S.E."/>
            <person name="Andersen M.R."/>
        </authorList>
    </citation>
    <scope>NUCLEOTIDE SEQUENCE [LARGE SCALE GENOMIC DNA]</scope>
    <source>
        <strain evidence="6 7">CBS 151.66</strain>
    </source>
</reference>
<dbReference type="FunFam" id="2.160.20.10:FF:000043">
    <property type="entry name" value="Exo-beta-1,3-glucanase, putative"/>
    <property type="match status" value="1"/>
</dbReference>
<evidence type="ECO:0000313" key="7">
    <source>
        <dbReference type="Proteomes" id="UP000326565"/>
    </source>
</evidence>
<dbReference type="OrthoDB" id="1046782at2759"/>
<dbReference type="CDD" id="cd23668">
    <property type="entry name" value="GH55_beta13glucanase-like"/>
    <property type="match status" value="1"/>
</dbReference>
<name>A0A5N5WVE8_9EURO</name>
<keyword evidence="2" id="KW-0964">Secreted</keyword>
<dbReference type="PANTHER" id="PTHR33928">
    <property type="entry name" value="POLYGALACTURONASE QRT3"/>
    <property type="match status" value="1"/>
</dbReference>
<dbReference type="InterPro" id="IPR024535">
    <property type="entry name" value="RHGA/B-epi-like_pectate_lyase"/>
</dbReference>
<keyword evidence="6" id="KW-0456">Lyase</keyword>
<evidence type="ECO:0000256" key="3">
    <source>
        <dbReference type="ARBA" id="ARBA00022729"/>
    </source>
</evidence>
<keyword evidence="3 4" id="KW-0732">Signal</keyword>
<keyword evidence="7" id="KW-1185">Reference proteome</keyword>
<feature type="signal peptide" evidence="4">
    <location>
        <begin position="1"/>
        <end position="22"/>
    </location>
</feature>
<dbReference type="InterPro" id="IPR011050">
    <property type="entry name" value="Pectin_lyase_fold/virulence"/>
</dbReference>
<proteinExistence type="predicted"/>